<dbReference type="PANTHER" id="PTHR42718:SF9">
    <property type="entry name" value="MAJOR FACILITATOR SUPERFAMILY MULTIDRUG TRANSPORTER MFSC"/>
    <property type="match status" value="1"/>
</dbReference>
<dbReference type="GO" id="GO:0022857">
    <property type="term" value="F:transmembrane transporter activity"/>
    <property type="evidence" value="ECO:0007669"/>
    <property type="project" value="InterPro"/>
</dbReference>
<evidence type="ECO:0000256" key="3">
    <source>
        <dbReference type="ARBA" id="ARBA00022448"/>
    </source>
</evidence>
<keyword evidence="4" id="KW-1003">Cell membrane</keyword>
<evidence type="ECO:0000256" key="1">
    <source>
        <dbReference type="ARBA" id="ARBA00004651"/>
    </source>
</evidence>
<dbReference type="SUPFAM" id="SSF103473">
    <property type="entry name" value="MFS general substrate transporter"/>
    <property type="match status" value="1"/>
</dbReference>
<feature type="transmembrane region" description="Helical" evidence="8">
    <location>
        <begin position="399"/>
        <end position="417"/>
    </location>
</feature>
<evidence type="ECO:0000313" key="11">
    <source>
        <dbReference type="Proteomes" id="UP000249547"/>
    </source>
</evidence>
<proteinExistence type="inferred from homology"/>
<dbReference type="PROSITE" id="PS50850">
    <property type="entry name" value="MFS"/>
    <property type="match status" value="1"/>
</dbReference>
<dbReference type="Gene3D" id="1.20.1250.20">
    <property type="entry name" value="MFS general substrate transporter like domains"/>
    <property type="match status" value="1"/>
</dbReference>
<feature type="transmembrane region" description="Helical" evidence="8">
    <location>
        <begin position="162"/>
        <end position="181"/>
    </location>
</feature>
<reference evidence="10 11" key="1">
    <citation type="submission" date="2018-06" db="EMBL/GenBank/DDBJ databases">
        <title>Genomic Encyclopedia of Archaeal and Bacterial Type Strains, Phase II (KMG-II): from individual species to whole genera.</title>
        <authorList>
            <person name="Goeker M."/>
        </authorList>
    </citation>
    <scope>NUCLEOTIDE SEQUENCE [LARGE SCALE GENOMIC DNA]</scope>
    <source>
        <strain evidence="10 11">DSM 23857</strain>
    </source>
</reference>
<evidence type="ECO:0000256" key="2">
    <source>
        <dbReference type="ARBA" id="ARBA00008537"/>
    </source>
</evidence>
<evidence type="ECO:0000256" key="4">
    <source>
        <dbReference type="ARBA" id="ARBA00022475"/>
    </source>
</evidence>
<dbReference type="GO" id="GO:0005886">
    <property type="term" value="C:plasma membrane"/>
    <property type="evidence" value="ECO:0007669"/>
    <property type="project" value="UniProtKB-SubCell"/>
</dbReference>
<sequence>MKSKAGLLVTLILSTLMAGLDSSIVNISLPTMQKQFDVRMDELQWIVTAYMLAFSVCMPLTNWLKDRIGFFALFNISVSVFTIGSLLCSLSTDLHSLVISRVIQAIGGGAISPVALSILTYSFDEDTRGKVLGWWGLGIVIGPALGPTLGGILTENYGWPSIFYINVPIGIVAVLCSYRYLGFLRHQPKVKTPFDTGGYIFFALFLVSFQLGITRLEKDAQSLGGIIAYFAVAVISIGIFIRLASKNAYAIIDLNLFKNLHFVSALLVNMSRSAALFGGVFLLPFLLQDLMHYTEIQAGLLLLPASVILAAMMPLSGTFTDKYGPRGITIFGLAVLAVTMYLFGYISIGVSVYVIIAVMVMRGFGLGCLLTPITIATVDSVLPAQVTMASSLMNLSIQISGAVGVALLSVIHQHSLAGYLAEGLSDPIAQHEALRDSFYVSTVILIVSIVPAFFLPKKHYKRLAPAVATSQNLHT</sequence>
<feature type="transmembrane region" description="Helical" evidence="8">
    <location>
        <begin position="437"/>
        <end position="455"/>
    </location>
</feature>
<dbReference type="Pfam" id="PF07690">
    <property type="entry name" value="MFS_1"/>
    <property type="match status" value="1"/>
</dbReference>
<keyword evidence="11" id="KW-1185">Reference proteome</keyword>
<feature type="transmembrane region" description="Helical" evidence="8">
    <location>
        <begin position="193"/>
        <end position="213"/>
    </location>
</feature>
<dbReference type="AlphaFoldDB" id="A0A327QYC2"/>
<comment type="similarity">
    <text evidence="2">Belongs to the major facilitator superfamily. EmrB family.</text>
</comment>
<feature type="transmembrane region" description="Helical" evidence="8">
    <location>
        <begin position="131"/>
        <end position="150"/>
    </location>
</feature>
<comment type="caution">
    <text evidence="10">The sequence shown here is derived from an EMBL/GenBank/DDBJ whole genome shotgun (WGS) entry which is preliminary data.</text>
</comment>
<dbReference type="EMBL" id="QLLL01000002">
    <property type="protein sequence ID" value="RAJ08423.1"/>
    <property type="molecule type" value="Genomic_DNA"/>
</dbReference>
<organism evidence="10 11">
    <name type="scientific">Chitinophaga skermanii</name>
    <dbReference type="NCBI Taxonomy" id="331697"/>
    <lineage>
        <taxon>Bacteria</taxon>
        <taxon>Pseudomonadati</taxon>
        <taxon>Bacteroidota</taxon>
        <taxon>Chitinophagia</taxon>
        <taxon>Chitinophagales</taxon>
        <taxon>Chitinophagaceae</taxon>
        <taxon>Chitinophaga</taxon>
    </lineage>
</organism>
<feature type="transmembrane region" description="Helical" evidence="8">
    <location>
        <begin position="98"/>
        <end position="119"/>
    </location>
</feature>
<feature type="transmembrane region" description="Helical" evidence="8">
    <location>
        <begin position="68"/>
        <end position="92"/>
    </location>
</feature>
<dbReference type="RefSeq" id="WP_111596575.1">
    <property type="nucleotide sequence ID" value="NZ_QLLL01000002.1"/>
</dbReference>
<feature type="transmembrane region" description="Helical" evidence="8">
    <location>
        <begin position="43"/>
        <end position="61"/>
    </location>
</feature>
<dbReference type="PRINTS" id="PR01036">
    <property type="entry name" value="TCRTETB"/>
</dbReference>
<evidence type="ECO:0000259" key="9">
    <source>
        <dbReference type="PROSITE" id="PS50850"/>
    </source>
</evidence>
<feature type="transmembrane region" description="Helical" evidence="8">
    <location>
        <begin position="265"/>
        <end position="286"/>
    </location>
</feature>
<feature type="transmembrane region" description="Helical" evidence="8">
    <location>
        <begin position="327"/>
        <end position="346"/>
    </location>
</feature>
<keyword evidence="5 8" id="KW-0812">Transmembrane</keyword>
<keyword evidence="6 8" id="KW-1133">Transmembrane helix</keyword>
<evidence type="ECO:0000256" key="5">
    <source>
        <dbReference type="ARBA" id="ARBA00022692"/>
    </source>
</evidence>
<dbReference type="CDD" id="cd17503">
    <property type="entry name" value="MFS_LmrB_MDR_like"/>
    <property type="match status" value="1"/>
</dbReference>
<protein>
    <submittedName>
        <fullName evidence="10">EmrB/QacA subfamily drug resistance transporter</fullName>
    </submittedName>
</protein>
<dbReference type="OrthoDB" id="9807274at2"/>
<feature type="domain" description="Major facilitator superfamily (MFS) profile" evidence="9">
    <location>
        <begin position="7"/>
        <end position="460"/>
    </location>
</feature>
<accession>A0A327QYC2</accession>
<dbReference type="InterPro" id="IPR004638">
    <property type="entry name" value="EmrB-like"/>
</dbReference>
<dbReference type="NCBIfam" id="TIGR00711">
    <property type="entry name" value="efflux_EmrB"/>
    <property type="match status" value="1"/>
</dbReference>
<evidence type="ECO:0000313" key="10">
    <source>
        <dbReference type="EMBL" id="RAJ08423.1"/>
    </source>
</evidence>
<feature type="transmembrane region" description="Helical" evidence="8">
    <location>
        <begin position="225"/>
        <end position="244"/>
    </location>
</feature>
<feature type="transmembrane region" description="Helical" evidence="8">
    <location>
        <begin position="352"/>
        <end position="378"/>
    </location>
</feature>
<dbReference type="PANTHER" id="PTHR42718">
    <property type="entry name" value="MAJOR FACILITATOR SUPERFAMILY MULTIDRUG TRANSPORTER MFSC"/>
    <property type="match status" value="1"/>
</dbReference>
<dbReference type="InterPro" id="IPR011701">
    <property type="entry name" value="MFS"/>
</dbReference>
<comment type="subcellular location">
    <subcellularLocation>
        <location evidence="1">Cell membrane</location>
        <topology evidence="1">Multi-pass membrane protein</topology>
    </subcellularLocation>
</comment>
<dbReference type="InterPro" id="IPR036259">
    <property type="entry name" value="MFS_trans_sf"/>
</dbReference>
<dbReference type="Gene3D" id="1.20.1720.10">
    <property type="entry name" value="Multidrug resistance protein D"/>
    <property type="match status" value="1"/>
</dbReference>
<name>A0A327QYC2_9BACT</name>
<evidence type="ECO:0000256" key="8">
    <source>
        <dbReference type="SAM" id="Phobius"/>
    </source>
</evidence>
<dbReference type="InterPro" id="IPR020846">
    <property type="entry name" value="MFS_dom"/>
</dbReference>
<keyword evidence="3" id="KW-0813">Transport</keyword>
<evidence type="ECO:0000256" key="6">
    <source>
        <dbReference type="ARBA" id="ARBA00022989"/>
    </source>
</evidence>
<dbReference type="Proteomes" id="UP000249547">
    <property type="component" value="Unassembled WGS sequence"/>
</dbReference>
<keyword evidence="7 8" id="KW-0472">Membrane</keyword>
<feature type="transmembrane region" description="Helical" evidence="8">
    <location>
        <begin position="298"/>
        <end position="315"/>
    </location>
</feature>
<gene>
    <name evidence="10" type="ORF">LX64_01074</name>
</gene>
<evidence type="ECO:0000256" key="7">
    <source>
        <dbReference type="ARBA" id="ARBA00023136"/>
    </source>
</evidence>